<feature type="compositionally biased region" description="Pro residues" evidence="1">
    <location>
        <begin position="409"/>
        <end position="419"/>
    </location>
</feature>
<dbReference type="OrthoDB" id="3178019at2759"/>
<sequence length="732" mass="79819">MSIVFDPPIGEAVHVGVSSLIAKIRPTVLLFTARLNVRDYDRLVKDKGQVQLWSDIPHDGAVGGGWHQLDFQESARKSTFFGDDPTAISLNGPSIHPVGEDKILCLAVRLPAGISSLLRFQFTYRIAYPSERIVWMGNYRQNGTVVLDDLGVPSTNGLQLMEGWSWSESKRGCAFETEHGAGVEALKVESASEFRMLALGKQCLLPDLKEASLLCFIPRTQPYLTLRSTYILSASPGLSLSVRPDGSIALFGTGMALLEAHDMQSDPSVFLERLIKHGNLDSWKIIPSASDSQSILLASRGPKHPLSGVAIPFWPSEHLMQPLNISYLSLIEASDVDLAQQLALFVPYNLKIHLLDATAIKATGLILQFDATNSEFVLSPVFRLRSSTGGVQKNLGMAILTPYSIVPTPSPLPTPPPSPSVSSNGHLEQSWGSIDTALASVEVAPSDAVEASQEPLVETRKSNPEQRGPTSAKADSLKAIIRRTPSPAQSRTLVAWLIRSLLVSMTTFWHLLLRMLCLRFLPFQGARRSSHISAVEDDGPSQQSEEDESEDESDEPQITIMENEAPLPKGHALSQDLQPEIVTTNDSSEPALKQHNPASKQSSFTFSDQEAVFVQLLPSPEGLSAQNPTTSTIAFFAADSFLKIGQNDDASPSLIAPEFDDDHIENAVRFFGESIKSQPECSVSKCDLVVHDHHQHPKPLKSGNCVLLEFQLDWENGQKGKTASISVPPDVV</sequence>
<feature type="region of interest" description="Disordered" evidence="1">
    <location>
        <begin position="448"/>
        <end position="483"/>
    </location>
</feature>
<organism evidence="2 3">
    <name type="scientific">Crepidotus variabilis</name>
    <dbReference type="NCBI Taxonomy" id="179855"/>
    <lineage>
        <taxon>Eukaryota</taxon>
        <taxon>Fungi</taxon>
        <taxon>Dikarya</taxon>
        <taxon>Basidiomycota</taxon>
        <taxon>Agaricomycotina</taxon>
        <taxon>Agaricomycetes</taxon>
        <taxon>Agaricomycetidae</taxon>
        <taxon>Agaricales</taxon>
        <taxon>Agaricineae</taxon>
        <taxon>Crepidotaceae</taxon>
        <taxon>Crepidotus</taxon>
    </lineage>
</organism>
<proteinExistence type="predicted"/>
<dbReference type="Proteomes" id="UP000807306">
    <property type="component" value="Unassembled WGS sequence"/>
</dbReference>
<comment type="caution">
    <text evidence="2">The sequence shown here is derived from an EMBL/GenBank/DDBJ whole genome shotgun (WGS) entry which is preliminary data.</text>
</comment>
<feature type="region of interest" description="Disordered" evidence="1">
    <location>
        <begin position="409"/>
        <end position="428"/>
    </location>
</feature>
<protein>
    <submittedName>
        <fullName evidence="2">Uncharacterized protein</fullName>
    </submittedName>
</protein>
<dbReference type="AlphaFoldDB" id="A0A9P6EV14"/>
<dbReference type="EMBL" id="MU157824">
    <property type="protein sequence ID" value="KAF9535510.1"/>
    <property type="molecule type" value="Genomic_DNA"/>
</dbReference>
<feature type="region of interest" description="Disordered" evidence="1">
    <location>
        <begin position="532"/>
        <end position="556"/>
    </location>
</feature>
<feature type="compositionally biased region" description="Acidic residues" evidence="1">
    <location>
        <begin position="535"/>
        <end position="555"/>
    </location>
</feature>
<name>A0A9P6EV14_9AGAR</name>
<evidence type="ECO:0000256" key="1">
    <source>
        <dbReference type="SAM" id="MobiDB-lite"/>
    </source>
</evidence>
<evidence type="ECO:0000313" key="3">
    <source>
        <dbReference type="Proteomes" id="UP000807306"/>
    </source>
</evidence>
<accession>A0A9P6EV14</accession>
<reference evidence="2" key="1">
    <citation type="submission" date="2020-11" db="EMBL/GenBank/DDBJ databases">
        <authorList>
            <consortium name="DOE Joint Genome Institute"/>
            <person name="Ahrendt S."/>
            <person name="Riley R."/>
            <person name="Andreopoulos W."/>
            <person name="Labutti K."/>
            <person name="Pangilinan J."/>
            <person name="Ruiz-Duenas F.J."/>
            <person name="Barrasa J.M."/>
            <person name="Sanchez-Garcia M."/>
            <person name="Camarero S."/>
            <person name="Miyauchi S."/>
            <person name="Serrano A."/>
            <person name="Linde D."/>
            <person name="Babiker R."/>
            <person name="Drula E."/>
            <person name="Ayuso-Fernandez I."/>
            <person name="Pacheco R."/>
            <person name="Padilla G."/>
            <person name="Ferreira P."/>
            <person name="Barriuso J."/>
            <person name="Kellner H."/>
            <person name="Castanera R."/>
            <person name="Alfaro M."/>
            <person name="Ramirez L."/>
            <person name="Pisabarro A.G."/>
            <person name="Kuo A."/>
            <person name="Tritt A."/>
            <person name="Lipzen A."/>
            <person name="He G."/>
            <person name="Yan M."/>
            <person name="Ng V."/>
            <person name="Cullen D."/>
            <person name="Martin F."/>
            <person name="Rosso M.-N."/>
            <person name="Henrissat B."/>
            <person name="Hibbett D."/>
            <person name="Martinez A.T."/>
            <person name="Grigoriev I.V."/>
        </authorList>
    </citation>
    <scope>NUCLEOTIDE SEQUENCE</scope>
    <source>
        <strain evidence="2">CBS 506.95</strain>
    </source>
</reference>
<keyword evidence="3" id="KW-1185">Reference proteome</keyword>
<gene>
    <name evidence="2" type="ORF">CPB83DRAFT_888215</name>
</gene>
<evidence type="ECO:0000313" key="2">
    <source>
        <dbReference type="EMBL" id="KAF9535510.1"/>
    </source>
</evidence>